<evidence type="ECO:0000313" key="3">
    <source>
        <dbReference type="EMBL" id="KAL0271496.1"/>
    </source>
</evidence>
<feature type="transmembrane region" description="Helical" evidence="1">
    <location>
        <begin position="6"/>
        <end position="24"/>
    </location>
</feature>
<reference evidence="3" key="1">
    <citation type="journal article" date="2024" name="Gigascience">
        <title>Chromosome-level genome of the poultry shaft louse Menopon gallinae provides insight into the host-switching and adaptive evolution of parasitic lice.</title>
        <authorList>
            <person name="Xu Y."/>
            <person name="Ma L."/>
            <person name="Liu S."/>
            <person name="Liang Y."/>
            <person name="Liu Q."/>
            <person name="He Z."/>
            <person name="Tian L."/>
            <person name="Duan Y."/>
            <person name="Cai W."/>
            <person name="Li H."/>
            <person name="Song F."/>
        </authorList>
    </citation>
    <scope>NUCLEOTIDE SEQUENCE</scope>
    <source>
        <strain evidence="3">Cailab_2023a</strain>
    </source>
</reference>
<dbReference type="AlphaFoldDB" id="A0AAW2HPX1"/>
<proteinExistence type="predicted"/>
<organism evidence="3">
    <name type="scientific">Menopon gallinae</name>
    <name type="common">poultry shaft louse</name>
    <dbReference type="NCBI Taxonomy" id="328185"/>
    <lineage>
        <taxon>Eukaryota</taxon>
        <taxon>Metazoa</taxon>
        <taxon>Ecdysozoa</taxon>
        <taxon>Arthropoda</taxon>
        <taxon>Hexapoda</taxon>
        <taxon>Insecta</taxon>
        <taxon>Pterygota</taxon>
        <taxon>Neoptera</taxon>
        <taxon>Paraneoptera</taxon>
        <taxon>Psocodea</taxon>
        <taxon>Troctomorpha</taxon>
        <taxon>Phthiraptera</taxon>
        <taxon>Amblycera</taxon>
        <taxon>Menoponidae</taxon>
        <taxon>Menopon</taxon>
    </lineage>
</organism>
<keyword evidence="1" id="KW-0472">Membrane</keyword>
<sequence length="105" mass="11863">MLRCYILLNAVVFGIFWYNVGVYGRLSSTVYQNQFAVHVPTGNEDADEIASRHGFVNLGKVSRMFYVFFSGQGVPDDISRGCIKKSGNWIFAAAVSKSWKRFLQI</sequence>
<dbReference type="InterPro" id="IPR032815">
    <property type="entry name" value="S8_pro-domain"/>
</dbReference>
<evidence type="ECO:0000259" key="2">
    <source>
        <dbReference type="Pfam" id="PF16470"/>
    </source>
</evidence>
<accession>A0AAW2HPX1</accession>
<feature type="domain" description="Peptidase S8 pro-domain" evidence="2">
    <location>
        <begin position="34"/>
        <end position="73"/>
    </location>
</feature>
<gene>
    <name evidence="3" type="ORF">PYX00_008577</name>
</gene>
<dbReference type="SUPFAM" id="SSF54897">
    <property type="entry name" value="Protease propeptides/inhibitors"/>
    <property type="match status" value="1"/>
</dbReference>
<name>A0AAW2HPX1_9NEOP</name>
<keyword evidence="1" id="KW-0812">Transmembrane</keyword>
<dbReference type="Gene3D" id="3.30.70.850">
    <property type="entry name" value="Peptidase S8, pro-domain"/>
    <property type="match status" value="1"/>
</dbReference>
<dbReference type="InterPro" id="IPR038466">
    <property type="entry name" value="S8_pro-domain_sf"/>
</dbReference>
<evidence type="ECO:0000256" key="1">
    <source>
        <dbReference type="SAM" id="Phobius"/>
    </source>
</evidence>
<comment type="caution">
    <text evidence="3">The sequence shown here is derived from an EMBL/GenBank/DDBJ whole genome shotgun (WGS) entry which is preliminary data.</text>
</comment>
<keyword evidence="1" id="KW-1133">Transmembrane helix</keyword>
<dbReference type="Pfam" id="PF16470">
    <property type="entry name" value="S8_pro-domain"/>
    <property type="match status" value="1"/>
</dbReference>
<protein>
    <recommendedName>
        <fullName evidence="2">Peptidase S8 pro-domain domain-containing protein</fullName>
    </recommendedName>
</protein>
<dbReference type="EMBL" id="JARGDH010000004">
    <property type="protein sequence ID" value="KAL0271496.1"/>
    <property type="molecule type" value="Genomic_DNA"/>
</dbReference>